<reference evidence="1" key="2">
    <citation type="journal article" date="2015" name="Fish Shellfish Immunol.">
        <title>Early steps in the European eel (Anguilla anguilla)-Vibrio vulnificus interaction in the gills: Role of the RtxA13 toxin.</title>
        <authorList>
            <person name="Callol A."/>
            <person name="Pajuelo D."/>
            <person name="Ebbesson L."/>
            <person name="Teles M."/>
            <person name="MacKenzie S."/>
            <person name="Amaro C."/>
        </authorList>
    </citation>
    <scope>NUCLEOTIDE SEQUENCE</scope>
</reference>
<dbReference type="AlphaFoldDB" id="A0A0E9STZ4"/>
<proteinExistence type="predicted"/>
<organism evidence="1">
    <name type="scientific">Anguilla anguilla</name>
    <name type="common">European freshwater eel</name>
    <name type="synonym">Muraena anguilla</name>
    <dbReference type="NCBI Taxonomy" id="7936"/>
    <lineage>
        <taxon>Eukaryota</taxon>
        <taxon>Metazoa</taxon>
        <taxon>Chordata</taxon>
        <taxon>Craniata</taxon>
        <taxon>Vertebrata</taxon>
        <taxon>Euteleostomi</taxon>
        <taxon>Actinopterygii</taxon>
        <taxon>Neopterygii</taxon>
        <taxon>Teleostei</taxon>
        <taxon>Anguilliformes</taxon>
        <taxon>Anguillidae</taxon>
        <taxon>Anguilla</taxon>
    </lineage>
</organism>
<reference evidence="1" key="1">
    <citation type="submission" date="2014-11" db="EMBL/GenBank/DDBJ databases">
        <authorList>
            <person name="Amaro Gonzalez C."/>
        </authorList>
    </citation>
    <scope>NUCLEOTIDE SEQUENCE</scope>
</reference>
<sequence>MCKCCVISGWLSVVMETVCSSLPSGRS</sequence>
<evidence type="ECO:0000313" key="1">
    <source>
        <dbReference type="EMBL" id="JAH44751.1"/>
    </source>
</evidence>
<dbReference type="EMBL" id="GBXM01063826">
    <property type="protein sequence ID" value="JAH44751.1"/>
    <property type="molecule type" value="Transcribed_RNA"/>
</dbReference>
<accession>A0A0E9STZ4</accession>
<name>A0A0E9STZ4_ANGAN</name>
<protein>
    <submittedName>
        <fullName evidence="1">Uncharacterized protein</fullName>
    </submittedName>
</protein>